<evidence type="ECO:0000313" key="2">
    <source>
        <dbReference type="EMBL" id="GIE43499.1"/>
    </source>
</evidence>
<evidence type="ECO:0000313" key="4">
    <source>
        <dbReference type="Proteomes" id="UP000590511"/>
    </source>
</evidence>
<name>A0A7W7HI32_9ACTN</name>
<evidence type="ECO:0000313" key="3">
    <source>
        <dbReference type="EMBL" id="MBB4750925.1"/>
    </source>
</evidence>
<protein>
    <submittedName>
        <fullName evidence="3">2-polyprenyl-6-methoxyphenol hydroxylase-like FAD-dependent oxidoreductase</fullName>
    </submittedName>
</protein>
<dbReference type="InterPro" id="IPR036188">
    <property type="entry name" value="FAD/NAD-bd_sf"/>
</dbReference>
<dbReference type="GO" id="GO:0071949">
    <property type="term" value="F:FAD binding"/>
    <property type="evidence" value="ECO:0007669"/>
    <property type="project" value="InterPro"/>
</dbReference>
<reference evidence="2 5" key="2">
    <citation type="submission" date="2021-01" db="EMBL/GenBank/DDBJ databases">
        <title>Whole genome shotgun sequence of Actinoplanes lobatus NBRC 12513.</title>
        <authorList>
            <person name="Komaki H."/>
            <person name="Tamura T."/>
        </authorList>
    </citation>
    <scope>NUCLEOTIDE SEQUENCE [LARGE SCALE GENOMIC DNA]</scope>
    <source>
        <strain evidence="2 5">NBRC 12513</strain>
    </source>
</reference>
<gene>
    <name evidence="2" type="ORF">Alo02nite_63970</name>
    <name evidence="3" type="ORF">BJ964_005086</name>
</gene>
<dbReference type="EMBL" id="JACHNC010000001">
    <property type="protein sequence ID" value="MBB4750925.1"/>
    <property type="molecule type" value="Genomic_DNA"/>
</dbReference>
<dbReference type="AlphaFoldDB" id="A0A7W7HI32"/>
<feature type="domain" description="FAD-binding" evidence="1">
    <location>
        <begin position="11"/>
        <end position="353"/>
    </location>
</feature>
<dbReference type="Proteomes" id="UP000590511">
    <property type="component" value="Unassembled WGS sequence"/>
</dbReference>
<dbReference type="RefSeq" id="WP_188123030.1">
    <property type="nucleotide sequence ID" value="NZ_BOMP01000107.1"/>
</dbReference>
<keyword evidence="5" id="KW-1185">Reference proteome</keyword>
<dbReference type="PANTHER" id="PTHR43422:SF3">
    <property type="entry name" value="THIAMINE THIAZOLE SYNTHASE"/>
    <property type="match status" value="1"/>
</dbReference>
<dbReference type="Proteomes" id="UP000631312">
    <property type="component" value="Unassembled WGS sequence"/>
</dbReference>
<evidence type="ECO:0000313" key="5">
    <source>
        <dbReference type="Proteomes" id="UP000631312"/>
    </source>
</evidence>
<accession>A0A7W7HI32</accession>
<dbReference type="Gene3D" id="3.50.50.60">
    <property type="entry name" value="FAD/NAD(P)-binding domain"/>
    <property type="match status" value="1"/>
</dbReference>
<proteinExistence type="predicted"/>
<dbReference type="InterPro" id="IPR002938">
    <property type="entry name" value="FAD-bd"/>
</dbReference>
<dbReference type="PANTHER" id="PTHR43422">
    <property type="entry name" value="THIAMINE THIAZOLE SYNTHASE"/>
    <property type="match status" value="1"/>
</dbReference>
<sequence length="474" mass="51646">MTAPAVGGHAIVLGASLTGLVMARVMADHVERVTIVERDTLPDRPAWRRGVPQARHTHNLLAAGQRALDELFPGLTGQLRTAGMVPVRMPRDMLLLVAGGWVNRFDGPHVVLTGTRDLLDHHVRSRLREIPNVDWLEATEATGLLAAEDGGVAGVRVRTRTAGGGTEESDLRADLVVDATGRTSQAANWLRALGYDAPEESVVDPRTSYATCVFEPGPDQRRDWKCILIQSTEREPRQGILNPIEGGRWMVSVTGMNGERPPHDHDGFVEFARGLRTPVLYEALRTATPVSPVYGSGRTENRRRHYERLSRWPDRFIVAGDAFGSFNPSYGQGISVAARTAVTVGRAMAAARERNGGRLPAGLAARLRKPIAAEVNAAWALSAAADSGYPWAREGRQPLPDRLAGRYMQRLLRVVTDDQRAASALFDMTHLVAPPTVVFRPGIVAAVLRGPRRTVIDTVTPPADRGLIFEGERS</sequence>
<comment type="caution">
    <text evidence="3">The sequence shown here is derived from an EMBL/GenBank/DDBJ whole genome shotgun (WGS) entry which is preliminary data.</text>
</comment>
<dbReference type="SUPFAM" id="SSF51905">
    <property type="entry name" value="FAD/NAD(P)-binding domain"/>
    <property type="match status" value="1"/>
</dbReference>
<organism evidence="3 4">
    <name type="scientific">Actinoplanes lobatus</name>
    <dbReference type="NCBI Taxonomy" id="113568"/>
    <lineage>
        <taxon>Bacteria</taxon>
        <taxon>Bacillati</taxon>
        <taxon>Actinomycetota</taxon>
        <taxon>Actinomycetes</taxon>
        <taxon>Micromonosporales</taxon>
        <taxon>Micromonosporaceae</taxon>
        <taxon>Actinoplanes</taxon>
    </lineage>
</organism>
<dbReference type="EMBL" id="BOMP01000107">
    <property type="protein sequence ID" value="GIE43499.1"/>
    <property type="molecule type" value="Genomic_DNA"/>
</dbReference>
<dbReference type="Pfam" id="PF01494">
    <property type="entry name" value="FAD_binding_3"/>
    <property type="match status" value="1"/>
</dbReference>
<reference evidence="3 4" key="1">
    <citation type="submission" date="2020-08" db="EMBL/GenBank/DDBJ databases">
        <title>Sequencing the genomes of 1000 actinobacteria strains.</title>
        <authorList>
            <person name="Klenk H.-P."/>
        </authorList>
    </citation>
    <scope>NUCLEOTIDE SEQUENCE [LARGE SCALE GENOMIC DNA]</scope>
    <source>
        <strain evidence="3 4">DSM 43150</strain>
    </source>
</reference>
<evidence type="ECO:0000259" key="1">
    <source>
        <dbReference type="Pfam" id="PF01494"/>
    </source>
</evidence>